<proteinExistence type="predicted"/>
<dbReference type="Proteomes" id="UP001189429">
    <property type="component" value="Unassembled WGS sequence"/>
</dbReference>
<dbReference type="SUPFAM" id="SSF53335">
    <property type="entry name" value="S-adenosyl-L-methionine-dependent methyltransferases"/>
    <property type="match status" value="1"/>
</dbReference>
<evidence type="ECO:0000313" key="5">
    <source>
        <dbReference type="Proteomes" id="UP001189429"/>
    </source>
</evidence>
<evidence type="ECO:0000313" key="4">
    <source>
        <dbReference type="EMBL" id="CAK0879848.1"/>
    </source>
</evidence>
<feature type="region of interest" description="Disordered" evidence="3">
    <location>
        <begin position="468"/>
        <end position="514"/>
    </location>
</feature>
<gene>
    <name evidence="4" type="ORF">PCOR1329_LOCUS63161</name>
</gene>
<evidence type="ECO:0000256" key="3">
    <source>
        <dbReference type="SAM" id="MobiDB-lite"/>
    </source>
</evidence>
<dbReference type="InterPro" id="IPR029063">
    <property type="entry name" value="SAM-dependent_MTases_sf"/>
</dbReference>
<evidence type="ECO:0000256" key="2">
    <source>
        <dbReference type="ARBA" id="ARBA00022679"/>
    </source>
</evidence>
<evidence type="ECO:0008006" key="6">
    <source>
        <dbReference type="Google" id="ProtNLM"/>
    </source>
</evidence>
<evidence type="ECO:0000256" key="1">
    <source>
        <dbReference type="ARBA" id="ARBA00022603"/>
    </source>
</evidence>
<dbReference type="InterPro" id="IPR001525">
    <property type="entry name" value="C5_MeTfrase"/>
</dbReference>
<name>A0ABN9W2V9_9DINO</name>
<sequence length="514" mass="57116">VDTLFDVIVQVHARMGAKQAVSLVESLERLSAEGITVGTVCSGSDMPLCVPQKLCDFWEANFNIRPAIAHAFSCDISPMAQQFILRHHAPRYLFGDIAEMGKDMAFDVRSQELKPVQRVTVLIGGTECDNFSGLNFSTRAGEDGCAASGSGKSGTTLKGYMGYVERHLPLLALWENSDKTKAVDIEYMCQFLARLNYVVTWEKVDASDFSPQSRTRIYLIAWHSRHLAHLRELRTKDLTAEERGQIAAESWLPSVFQQLHSFAGIGGKLESFLLPDSHEEVREWRAHRMQTKTEAADKKGSAKAGADQKYEDEHLELFSAAGLKWPPNYKDAGLEDVVAHLPRRFAECVMYRDSRIELKKESSERIIDLNSRLDWQRVGPPVPCLVCTGRPWLVKRQRDLTGAEAMNLQGYMYQDLMFGPTFRMSNAELFHVAGNAMSGFILAPLFASLFSKATLWFDGFTRGLGDTVDAPDSDVDIDGDVVISSGSERDEGADLDEESDLPAVSDSGSEGPEI</sequence>
<dbReference type="Pfam" id="PF00145">
    <property type="entry name" value="DNA_methylase"/>
    <property type="match status" value="1"/>
</dbReference>
<organism evidence="4 5">
    <name type="scientific">Prorocentrum cordatum</name>
    <dbReference type="NCBI Taxonomy" id="2364126"/>
    <lineage>
        <taxon>Eukaryota</taxon>
        <taxon>Sar</taxon>
        <taxon>Alveolata</taxon>
        <taxon>Dinophyceae</taxon>
        <taxon>Prorocentrales</taxon>
        <taxon>Prorocentraceae</taxon>
        <taxon>Prorocentrum</taxon>
    </lineage>
</organism>
<keyword evidence="5" id="KW-1185">Reference proteome</keyword>
<protein>
    <recommendedName>
        <fullName evidence="6">DNA (cytosine-5-)-methyltransferase</fullName>
    </recommendedName>
</protein>
<keyword evidence="1" id="KW-0489">Methyltransferase</keyword>
<keyword evidence="2" id="KW-0808">Transferase</keyword>
<feature type="non-terminal residue" evidence="4">
    <location>
        <position position="1"/>
    </location>
</feature>
<dbReference type="EMBL" id="CAUYUJ010018007">
    <property type="protein sequence ID" value="CAK0879848.1"/>
    <property type="molecule type" value="Genomic_DNA"/>
</dbReference>
<reference evidence="4" key="1">
    <citation type="submission" date="2023-10" db="EMBL/GenBank/DDBJ databases">
        <authorList>
            <person name="Chen Y."/>
            <person name="Shah S."/>
            <person name="Dougan E. K."/>
            <person name="Thang M."/>
            <person name="Chan C."/>
        </authorList>
    </citation>
    <scope>NUCLEOTIDE SEQUENCE [LARGE SCALE GENOMIC DNA]</scope>
</reference>
<dbReference type="Gene3D" id="3.40.50.150">
    <property type="entry name" value="Vaccinia Virus protein VP39"/>
    <property type="match status" value="1"/>
</dbReference>
<feature type="compositionally biased region" description="Acidic residues" evidence="3">
    <location>
        <begin position="469"/>
        <end position="479"/>
    </location>
</feature>
<accession>A0ABN9W2V9</accession>
<comment type="caution">
    <text evidence="4">The sequence shown here is derived from an EMBL/GenBank/DDBJ whole genome shotgun (WGS) entry which is preliminary data.</text>
</comment>